<dbReference type="InterPro" id="IPR036291">
    <property type="entry name" value="NAD(P)-bd_dom_sf"/>
</dbReference>
<feature type="domain" description="RCK C-terminal" evidence="2">
    <location>
        <begin position="138"/>
        <end position="220"/>
    </location>
</feature>
<gene>
    <name evidence="3" type="ORF">JCM19231_3667</name>
    <name evidence="4" type="ORF">JCM19232_3943</name>
    <name evidence="5" type="ORF">JCM19241_912</name>
</gene>
<keyword evidence="8" id="KW-1185">Reference proteome</keyword>
<dbReference type="Proteomes" id="UP000031671">
    <property type="component" value="Unassembled WGS sequence"/>
</dbReference>
<dbReference type="InterPro" id="IPR036721">
    <property type="entry name" value="RCK_C_sf"/>
</dbReference>
<accession>A0A0B8P460</accession>
<reference evidence="5 6" key="3">
    <citation type="submission" date="2015-01" db="EMBL/GenBank/DDBJ databases">
        <title>Vibrio sp. C94 JCM 19241 whole genome shotgun sequence.</title>
        <authorList>
            <person name="Sawabe T."/>
            <person name="Meirelles P."/>
            <person name="Feng G."/>
            <person name="Sayaka M."/>
            <person name="Hattori M."/>
            <person name="Ohkuma M."/>
        </authorList>
    </citation>
    <scope>NUCLEOTIDE SEQUENCE [LARGE SCALE GENOMIC DNA]</scope>
    <source>
        <strain evidence="6">JCM 19241</strain>
        <strain evidence="5">JCM19241</strain>
    </source>
</reference>
<reference evidence="3 8" key="1">
    <citation type="submission" date="2015-01" db="EMBL/GenBank/DDBJ databases">
        <title>Vibrio sp. C1 JCM 19231 whole genome shotgun sequence.</title>
        <authorList>
            <person name="Sawabe T."/>
            <person name="Meirelles P."/>
            <person name="Feng G."/>
            <person name="Sayaka M."/>
            <person name="Hattori M."/>
            <person name="Ohkuma M."/>
        </authorList>
    </citation>
    <scope>NUCLEOTIDE SEQUENCE [LARGE SCALE GENOMIC DNA]</scope>
    <source>
        <strain evidence="8">JCM 19231</strain>
        <strain evidence="3">JCM19231</strain>
    </source>
</reference>
<accession>A0A0B8QJ30</accession>
<evidence type="ECO:0000313" key="6">
    <source>
        <dbReference type="Proteomes" id="UP000031666"/>
    </source>
</evidence>
<evidence type="ECO:0000313" key="8">
    <source>
        <dbReference type="Proteomes" id="UP000031671"/>
    </source>
</evidence>
<proteinExistence type="predicted"/>
<dbReference type="Proteomes" id="UP000031670">
    <property type="component" value="Unassembled WGS sequence"/>
</dbReference>
<evidence type="ECO:0000259" key="1">
    <source>
        <dbReference type="PROSITE" id="PS51201"/>
    </source>
</evidence>
<dbReference type="AlphaFoldDB" id="A0A0B8NP78"/>
<comment type="caution">
    <text evidence="3">The sequence shown here is derived from an EMBL/GenBank/DDBJ whole genome shotgun (WGS) entry which is preliminary data.</text>
</comment>
<dbReference type="GO" id="GO:0006813">
    <property type="term" value="P:potassium ion transport"/>
    <property type="evidence" value="ECO:0007669"/>
    <property type="project" value="InterPro"/>
</dbReference>
<dbReference type="Pfam" id="PF02080">
    <property type="entry name" value="TrkA_C"/>
    <property type="match status" value="1"/>
</dbReference>
<organism evidence="3 8">
    <name type="scientific">Vibrio ishigakensis</name>
    <dbReference type="NCBI Taxonomy" id="1481914"/>
    <lineage>
        <taxon>Bacteria</taxon>
        <taxon>Pseudomonadati</taxon>
        <taxon>Pseudomonadota</taxon>
        <taxon>Gammaproteobacteria</taxon>
        <taxon>Vibrionales</taxon>
        <taxon>Vibrionaceae</taxon>
        <taxon>Vibrio</taxon>
    </lineage>
</organism>
<evidence type="ECO:0000259" key="2">
    <source>
        <dbReference type="PROSITE" id="PS51202"/>
    </source>
</evidence>
<evidence type="ECO:0000313" key="4">
    <source>
        <dbReference type="EMBL" id="GAM61001.1"/>
    </source>
</evidence>
<dbReference type="EMBL" id="BBSA01000002">
    <property type="protein sequence ID" value="GAM61001.1"/>
    <property type="molecule type" value="Genomic_DNA"/>
</dbReference>
<dbReference type="InterPro" id="IPR050721">
    <property type="entry name" value="Trk_Ktr_HKT_K-transport"/>
</dbReference>
<dbReference type="Gene3D" id="3.30.70.1450">
    <property type="entry name" value="Regulator of K+ conductance, C-terminal domain"/>
    <property type="match status" value="1"/>
</dbReference>
<dbReference type="STRING" id="1481914.JCM19241_912"/>
<dbReference type="SUPFAM" id="SSF51735">
    <property type="entry name" value="NAD(P)-binding Rossmann-fold domains"/>
    <property type="match status" value="1"/>
</dbReference>
<feature type="domain" description="RCK N-terminal" evidence="1">
    <location>
        <begin position="5"/>
        <end position="122"/>
    </location>
</feature>
<dbReference type="Gene3D" id="3.40.50.720">
    <property type="entry name" value="NAD(P)-binding Rossmann-like Domain"/>
    <property type="match status" value="1"/>
</dbReference>
<sequence length="220" mass="23820">MKSAKKQYAVIGLGRFGKSVCQELSAAGSQVLAIDINEDNVKSSMEFASESIVADCTQEDAVSELKLDEYDLVMVSIGSDINASILTTLVLKEAHCKTVWVKANDKFHAKILQKVGADRVIMPEREMGMRIASQMLDKRVKDFHPLGSGLGITEVVVSASLLGKSLKDFAVCQTEGIKVIALKRGPEVITSPSFDKSLEIGDVIILVGPEVELAQKLKLL</sequence>
<name>A0A0B8NP78_9VIBR</name>
<evidence type="ECO:0000313" key="3">
    <source>
        <dbReference type="EMBL" id="GAM54147.1"/>
    </source>
</evidence>
<reference evidence="4 7" key="2">
    <citation type="submission" date="2015-01" db="EMBL/GenBank/DDBJ databases">
        <title>Vibrio sp. C5 JCM 19232 whole genome shotgun sequence.</title>
        <authorList>
            <person name="Sawabe T."/>
            <person name="Meirelles P."/>
            <person name="Feng G."/>
            <person name="Sayaka M."/>
            <person name="Hattori M."/>
            <person name="Ohkuma M."/>
        </authorList>
    </citation>
    <scope>NUCLEOTIDE SEQUENCE [LARGE SCALE GENOMIC DNA]</scope>
    <source>
        <strain evidence="4 7">JCM19232</strain>
    </source>
</reference>
<dbReference type="EMBL" id="BBRZ01000001">
    <property type="protein sequence ID" value="GAM54147.1"/>
    <property type="molecule type" value="Genomic_DNA"/>
</dbReference>
<reference evidence="6 7" key="4">
    <citation type="submission" date="2015-01" db="EMBL/GenBank/DDBJ databases">
        <authorList>
            <consortium name="NBRP consortium"/>
            <person name="Sawabe T."/>
            <person name="Meirelles P."/>
            <person name="Feng G."/>
            <person name="Sayaka M."/>
            <person name="Hattori M."/>
            <person name="Ohkuma M."/>
        </authorList>
    </citation>
    <scope>NUCLEOTIDE SEQUENCE [LARGE SCALE GENOMIC DNA]</scope>
    <source>
        <strain evidence="8">JCM 19231</strain>
        <strain evidence="6">JCM 19241</strain>
        <strain evidence="3">JCM19231</strain>
        <strain evidence="4 7">JCM19232</strain>
        <strain evidence="5">JCM19241</strain>
    </source>
</reference>
<dbReference type="GO" id="GO:0008324">
    <property type="term" value="F:monoatomic cation transmembrane transporter activity"/>
    <property type="evidence" value="ECO:0007669"/>
    <property type="project" value="InterPro"/>
</dbReference>
<dbReference type="PROSITE" id="PS51202">
    <property type="entry name" value="RCK_C"/>
    <property type="match status" value="1"/>
</dbReference>
<dbReference type="Proteomes" id="UP000031666">
    <property type="component" value="Unassembled WGS sequence"/>
</dbReference>
<dbReference type="PANTHER" id="PTHR43833:SF7">
    <property type="entry name" value="KTR SYSTEM POTASSIUM UPTAKE PROTEIN C"/>
    <property type="match status" value="1"/>
</dbReference>
<dbReference type="PROSITE" id="PS51201">
    <property type="entry name" value="RCK_N"/>
    <property type="match status" value="1"/>
</dbReference>
<accession>A0A0B8NP78</accession>
<dbReference type="InterPro" id="IPR006037">
    <property type="entry name" value="RCK_C"/>
</dbReference>
<dbReference type="EMBL" id="BBSC01000003">
    <property type="protein sequence ID" value="GAM74569.1"/>
    <property type="molecule type" value="Genomic_DNA"/>
</dbReference>
<dbReference type="SUPFAM" id="SSF116726">
    <property type="entry name" value="TrkA C-terminal domain-like"/>
    <property type="match status" value="1"/>
</dbReference>
<evidence type="ECO:0000313" key="5">
    <source>
        <dbReference type="EMBL" id="GAM74569.1"/>
    </source>
</evidence>
<dbReference type="InterPro" id="IPR003148">
    <property type="entry name" value="RCK_N"/>
</dbReference>
<dbReference type="PANTHER" id="PTHR43833">
    <property type="entry name" value="POTASSIUM CHANNEL PROTEIN 2-RELATED-RELATED"/>
    <property type="match status" value="1"/>
</dbReference>
<protein>
    <submittedName>
        <fullName evidence="3 5">Potassium uptake protein</fullName>
    </submittedName>
</protein>
<evidence type="ECO:0000313" key="7">
    <source>
        <dbReference type="Proteomes" id="UP000031670"/>
    </source>
</evidence>
<dbReference type="RefSeq" id="WP_261836958.1">
    <property type="nucleotide sequence ID" value="NZ_AP024882.1"/>
</dbReference>
<dbReference type="Pfam" id="PF02254">
    <property type="entry name" value="TrkA_N"/>
    <property type="match status" value="1"/>
</dbReference>